<dbReference type="Gene3D" id="1.10.630.10">
    <property type="entry name" value="Cytochrome P450"/>
    <property type="match status" value="1"/>
</dbReference>
<feature type="signal peptide" evidence="6">
    <location>
        <begin position="1"/>
        <end position="19"/>
    </location>
</feature>
<reference evidence="8 9" key="1">
    <citation type="submission" date="2019-03" db="EMBL/GenBank/DDBJ databases">
        <authorList>
            <person name="Gaulin E."/>
            <person name="Dumas B."/>
        </authorList>
    </citation>
    <scope>NUCLEOTIDE SEQUENCE [LARGE SCALE GENOMIC DNA]</scope>
    <source>
        <strain evidence="8">CBS 568.67</strain>
    </source>
</reference>
<feature type="chain" id="PRO_5036355417" evidence="6">
    <location>
        <begin position="20"/>
        <end position="480"/>
    </location>
</feature>
<feature type="binding site" description="axial binding residue" evidence="5">
    <location>
        <position position="411"/>
    </location>
    <ligand>
        <name>heme</name>
        <dbReference type="ChEBI" id="CHEBI:30413"/>
    </ligand>
    <ligandPart>
        <name>Fe</name>
        <dbReference type="ChEBI" id="CHEBI:18248"/>
    </ligandPart>
</feature>
<organism evidence="8 9">
    <name type="scientific">Aphanomyces stellatus</name>
    <dbReference type="NCBI Taxonomy" id="120398"/>
    <lineage>
        <taxon>Eukaryota</taxon>
        <taxon>Sar</taxon>
        <taxon>Stramenopiles</taxon>
        <taxon>Oomycota</taxon>
        <taxon>Saprolegniomycetes</taxon>
        <taxon>Saprolegniales</taxon>
        <taxon>Verrucalvaceae</taxon>
        <taxon>Aphanomyces</taxon>
    </lineage>
</organism>
<gene>
    <name evidence="8" type="primary">Aste57867_6922</name>
    <name evidence="7" type="ORF">As57867_006900</name>
    <name evidence="8" type="ORF">ASTE57867_6922</name>
</gene>
<dbReference type="SUPFAM" id="SSF48264">
    <property type="entry name" value="Cytochrome P450"/>
    <property type="match status" value="1"/>
</dbReference>
<evidence type="ECO:0000256" key="6">
    <source>
        <dbReference type="SAM" id="SignalP"/>
    </source>
</evidence>
<accession>A0A485KHY5</accession>
<dbReference type="InterPro" id="IPR001128">
    <property type="entry name" value="Cyt_P450"/>
</dbReference>
<dbReference type="Pfam" id="PF00067">
    <property type="entry name" value="p450"/>
    <property type="match status" value="1"/>
</dbReference>
<name>A0A485KHY5_9STRA</name>
<keyword evidence="9" id="KW-1185">Reference proteome</keyword>
<evidence type="ECO:0000256" key="1">
    <source>
        <dbReference type="ARBA" id="ARBA00010617"/>
    </source>
</evidence>
<protein>
    <submittedName>
        <fullName evidence="8">Aste57867_6922 protein</fullName>
    </submittedName>
</protein>
<dbReference type="GO" id="GO:0008395">
    <property type="term" value="F:steroid hydroxylase activity"/>
    <property type="evidence" value="ECO:0007669"/>
    <property type="project" value="TreeGrafter"/>
</dbReference>
<evidence type="ECO:0000313" key="9">
    <source>
        <dbReference type="Proteomes" id="UP000332933"/>
    </source>
</evidence>
<sequence>MWLLSSSPVLIAALALVVALCLRRNARRPANSFPTITSWIPFFGASFAFRHGPVRQLQAYTAAFGPVFNLTLLGRVVTYVTDAAFFPALMKCPALGLFPLKVRIYERVFGAPPPPVHDPTLFEFLAKHTRHNVLGNLSGASLAAWTAKSHALFRASIHRDVSTTPTAVAVYPWLAPRVFATLVETFYGPGELTSVAFAADYDQIEAKFAALYAGAPASWIRVAAPRQRVLDTLRSHVRDHLAHVAPIVRERWLFCHDKQVDQAAYQLAFLWAMTSNAMRTLFWVLYHLQQTPEAWAAVAAQVQTHVQDTAAAHLHEALQHCDLLDSAIKEALRVAFGNTVIRVAVDDAVVDLPDGSKLAVAPGDEIMLTAGVAYHDPTTFSNPMAFEYDRFVRSPELAKEFRPFGIGKFNCPGMFFDFLGQYFAMDFLKAAMATLILETDILDFQGTTTPNYTTAGVYAPKDSLAARMTIRLKAPKAVVA</sequence>
<dbReference type="Proteomes" id="UP000332933">
    <property type="component" value="Unassembled WGS sequence"/>
</dbReference>
<comment type="cofactor">
    <cofactor evidence="5">
        <name>heme</name>
        <dbReference type="ChEBI" id="CHEBI:30413"/>
    </cofactor>
</comment>
<keyword evidence="3 5" id="KW-0479">Metal-binding</keyword>
<dbReference type="GO" id="GO:0042632">
    <property type="term" value="P:cholesterol homeostasis"/>
    <property type="evidence" value="ECO:0007669"/>
    <property type="project" value="TreeGrafter"/>
</dbReference>
<evidence type="ECO:0000256" key="3">
    <source>
        <dbReference type="ARBA" id="ARBA00022723"/>
    </source>
</evidence>
<dbReference type="InterPro" id="IPR036396">
    <property type="entry name" value="Cyt_P450_sf"/>
</dbReference>
<dbReference type="PANTHER" id="PTHR24304">
    <property type="entry name" value="CYTOCHROME P450 FAMILY 7"/>
    <property type="match status" value="1"/>
</dbReference>
<keyword evidence="2 5" id="KW-0349">Heme</keyword>
<dbReference type="GO" id="GO:0005506">
    <property type="term" value="F:iron ion binding"/>
    <property type="evidence" value="ECO:0007669"/>
    <property type="project" value="InterPro"/>
</dbReference>
<evidence type="ECO:0000256" key="5">
    <source>
        <dbReference type="PIRSR" id="PIRSR602403-1"/>
    </source>
</evidence>
<dbReference type="OrthoDB" id="6692864at2759"/>
<evidence type="ECO:0000256" key="4">
    <source>
        <dbReference type="ARBA" id="ARBA00023004"/>
    </source>
</evidence>
<evidence type="ECO:0000313" key="8">
    <source>
        <dbReference type="EMBL" id="VFT83874.1"/>
    </source>
</evidence>
<dbReference type="GO" id="GO:0020037">
    <property type="term" value="F:heme binding"/>
    <property type="evidence" value="ECO:0007669"/>
    <property type="project" value="InterPro"/>
</dbReference>
<dbReference type="InterPro" id="IPR002403">
    <property type="entry name" value="Cyt_P450_E_grp-IV"/>
</dbReference>
<dbReference type="AlphaFoldDB" id="A0A485KHY5"/>
<dbReference type="InterPro" id="IPR050529">
    <property type="entry name" value="CYP450_sterol_14alpha_dmase"/>
</dbReference>
<proteinExistence type="inferred from homology"/>
<dbReference type="EMBL" id="VJMH01003490">
    <property type="protein sequence ID" value="KAF0705765.1"/>
    <property type="molecule type" value="Genomic_DNA"/>
</dbReference>
<dbReference type="PRINTS" id="PR00465">
    <property type="entry name" value="EP450IV"/>
</dbReference>
<evidence type="ECO:0000256" key="2">
    <source>
        <dbReference type="ARBA" id="ARBA00022617"/>
    </source>
</evidence>
<evidence type="ECO:0000313" key="7">
    <source>
        <dbReference type="EMBL" id="KAF0705765.1"/>
    </source>
</evidence>
<dbReference type="EMBL" id="CAADRA010003502">
    <property type="protein sequence ID" value="VFT83874.1"/>
    <property type="molecule type" value="Genomic_DNA"/>
</dbReference>
<keyword evidence="6" id="KW-0732">Signal</keyword>
<dbReference type="PANTHER" id="PTHR24304:SF4">
    <property type="entry name" value="CYTOCHROME P450"/>
    <property type="match status" value="1"/>
</dbReference>
<dbReference type="GO" id="GO:0016705">
    <property type="term" value="F:oxidoreductase activity, acting on paired donors, with incorporation or reduction of molecular oxygen"/>
    <property type="evidence" value="ECO:0007669"/>
    <property type="project" value="InterPro"/>
</dbReference>
<comment type="similarity">
    <text evidence="1">Belongs to the cytochrome P450 family.</text>
</comment>
<reference evidence="7" key="2">
    <citation type="submission" date="2019-06" db="EMBL/GenBank/DDBJ databases">
        <title>Genomics analysis of Aphanomyces spp. identifies a new class of oomycete effector associated with host adaptation.</title>
        <authorList>
            <person name="Gaulin E."/>
        </authorList>
    </citation>
    <scope>NUCLEOTIDE SEQUENCE</scope>
    <source>
        <strain evidence="7">CBS 578.67</strain>
    </source>
</reference>
<keyword evidence="4 5" id="KW-0408">Iron</keyword>